<protein>
    <submittedName>
        <fullName evidence="4">Phage tail protein</fullName>
    </submittedName>
</protein>
<dbReference type="EMBL" id="JARBWL010000002">
    <property type="protein sequence ID" value="MDI2594348.1"/>
    <property type="molecule type" value="Genomic_DNA"/>
</dbReference>
<evidence type="ECO:0000259" key="3">
    <source>
        <dbReference type="Pfam" id="PF12571"/>
    </source>
</evidence>
<evidence type="ECO:0000256" key="1">
    <source>
        <dbReference type="SAM" id="MobiDB-lite"/>
    </source>
</evidence>
<dbReference type="Pfam" id="PF12571">
    <property type="entry name" value="Phage_tail_fib"/>
    <property type="match status" value="1"/>
</dbReference>
<evidence type="ECO:0000313" key="4">
    <source>
        <dbReference type="EMBL" id="MDI2594348.1"/>
    </source>
</evidence>
<reference evidence="4 5" key="1">
    <citation type="submission" date="2023-02" db="EMBL/GenBank/DDBJ databases">
        <title>Pseudomonas chrutzelriedensis sp. nov., a potently antifungal strain isolated from moss.</title>
        <authorList>
            <person name="Schnyder A."/>
            <person name="Kalawong R."/>
            <person name="Eberl L."/>
            <person name="Agnoli K."/>
        </authorList>
    </citation>
    <scope>NUCLEOTIDE SEQUENCE [LARGE SCALE GENOMIC DNA]</scope>
    <source>
        <strain evidence="4 5">681</strain>
    </source>
</reference>
<feature type="region of interest" description="Disordered" evidence="1">
    <location>
        <begin position="614"/>
        <end position="668"/>
    </location>
</feature>
<dbReference type="SUPFAM" id="SSF88874">
    <property type="entry name" value="Receptor-binding domain of short tail fibre protein gp12"/>
    <property type="match status" value="2"/>
</dbReference>
<dbReference type="Proteomes" id="UP001159100">
    <property type="component" value="Unassembled WGS sequence"/>
</dbReference>
<feature type="domain" description="Phage tail collar" evidence="2">
    <location>
        <begin position="547"/>
        <end position="604"/>
    </location>
</feature>
<dbReference type="Pfam" id="PF07484">
    <property type="entry name" value="Collar"/>
    <property type="match status" value="1"/>
</dbReference>
<dbReference type="InterPro" id="IPR011083">
    <property type="entry name" value="Phage_tail_collar_dom"/>
</dbReference>
<gene>
    <name evidence="4" type="ORF">POF45_23360</name>
</gene>
<comment type="caution">
    <text evidence="4">The sequence shown here is derived from an EMBL/GenBank/DDBJ whole genome shotgun (WGS) entry which is preliminary data.</text>
</comment>
<dbReference type="InterPro" id="IPR037053">
    <property type="entry name" value="Phage_tail_collar_dom_sf"/>
</dbReference>
<organism evidence="4 5">
    <name type="scientific">Pseudomonas fungipugnans</name>
    <dbReference type="NCBI Taxonomy" id="3024217"/>
    <lineage>
        <taxon>Bacteria</taxon>
        <taxon>Pseudomonadati</taxon>
        <taxon>Pseudomonadota</taxon>
        <taxon>Gammaproteobacteria</taxon>
        <taxon>Pseudomonadales</taxon>
        <taxon>Pseudomonadaceae</taxon>
        <taxon>Pseudomonas</taxon>
    </lineage>
</organism>
<dbReference type="Gene3D" id="3.90.1340.10">
    <property type="entry name" value="Phage tail collar domain"/>
    <property type="match status" value="1"/>
</dbReference>
<sequence length="752" mass="79501">MGASITLAGESLIAQKLGSQQRLDIVRFVFANVPGLDPNAPVNRAAAKPPAAQIVHSYTIPQQNIGFVNPNQVVYSAMLGSDVGDFDWNWIGLESAENVLLAVAYMPLQQKRKNIPPLQLGNNVTRNILVMFDGAQALTGITIDAKTWQHDFTVRLKGIDERERLSNRDIFGRACFLGNAFQLEKVGTAFQLKPGVAYVEGIRIELASALVVVPTNMPTQAWLQVALRRELNDVVAAWKVVFEPDLTDQVDTNGVWAYRVALADLTAASITDRRTVEPINGPLIQHFAARNGDYSLLRARATTKGDVGLGNLPNALSDDDSTDSSVILATTKAVATVRKVIQQAVDKLINGTTPAGKAKQLETARQLSVSGAATGAVMFDGTANADIALTLANTGVVAGSYAKVVINAQGLVIGSEQQTQNDIPNLDWSKITSGKPRTLDGYGITDAIKVGDYGLGANTAPYSSIDTIGLPGGFHYCAEGPTSFAPHVGLINVPYGNAGYAGQIGFQQGTPEPRLLLRSVNSDGVWTHTREAFHTGNFDPDEIVPAGAIFAFVMAVTPKGYLKANGAAVSRTVFARLFQQIGTSYGAGDGSTTFHLPDLRGRFIRGLDEGAALDPGRTLGSRQDSQNAWHAHTASSAAAGSHNHPGSATFPGGGHGHTGSTTSNGAHQHGLTMGYTNLDVGNFGGGNVAYGTQYTNPAGDHTHGLNINAAPDHSHTIGVSYDGAHAHTITVDPSGGTESRPVNIALIYCIKY</sequence>
<evidence type="ECO:0000259" key="2">
    <source>
        <dbReference type="Pfam" id="PF07484"/>
    </source>
</evidence>
<dbReference type="RefSeq" id="WP_282316886.1">
    <property type="nucleotide sequence ID" value="NZ_JARBWL010000002.1"/>
</dbReference>
<feature type="domain" description="Phage tail fibre protein N-terminal" evidence="3">
    <location>
        <begin position="3"/>
        <end position="160"/>
    </location>
</feature>
<dbReference type="InterPro" id="IPR022225">
    <property type="entry name" value="Phage_tail_fibre_N"/>
</dbReference>
<name>A0ABT6QTX3_9PSED</name>
<accession>A0ABT6QTX3</accession>
<evidence type="ECO:0000313" key="5">
    <source>
        <dbReference type="Proteomes" id="UP001159100"/>
    </source>
</evidence>
<proteinExistence type="predicted"/>
<feature type="compositionally biased region" description="Low complexity" evidence="1">
    <location>
        <begin position="628"/>
        <end position="648"/>
    </location>
</feature>
<keyword evidence="5" id="KW-1185">Reference proteome</keyword>